<dbReference type="OrthoDB" id="2287198at2759"/>
<name>A0A8H7QMW6_9FUNG</name>
<accession>A0A8H7QMW6</accession>
<dbReference type="Proteomes" id="UP000650833">
    <property type="component" value="Unassembled WGS sequence"/>
</dbReference>
<comment type="caution">
    <text evidence="2">The sequence shown here is derived from an EMBL/GenBank/DDBJ whole genome shotgun (WGS) entry which is preliminary data.</text>
</comment>
<gene>
    <name evidence="1" type="ORF">INT46_009197</name>
    <name evidence="2" type="ORF">INT46_009205</name>
</gene>
<dbReference type="EMBL" id="JAEPRC010000581">
    <property type="protein sequence ID" value="KAG2194542.1"/>
    <property type="molecule type" value="Genomic_DNA"/>
</dbReference>
<evidence type="ECO:0000313" key="3">
    <source>
        <dbReference type="Proteomes" id="UP000650833"/>
    </source>
</evidence>
<organism evidence="2 3">
    <name type="scientific">Mucor plumbeus</name>
    <dbReference type="NCBI Taxonomy" id="97098"/>
    <lineage>
        <taxon>Eukaryota</taxon>
        <taxon>Fungi</taxon>
        <taxon>Fungi incertae sedis</taxon>
        <taxon>Mucoromycota</taxon>
        <taxon>Mucoromycotina</taxon>
        <taxon>Mucoromycetes</taxon>
        <taxon>Mucorales</taxon>
        <taxon>Mucorineae</taxon>
        <taxon>Mucoraceae</taxon>
        <taxon>Mucor</taxon>
    </lineage>
</organism>
<evidence type="ECO:0000313" key="1">
    <source>
        <dbReference type="EMBL" id="KAG2194542.1"/>
    </source>
</evidence>
<dbReference type="EMBL" id="JAEPRC010000581">
    <property type="protein sequence ID" value="KAG2194550.1"/>
    <property type="molecule type" value="Genomic_DNA"/>
</dbReference>
<protein>
    <submittedName>
        <fullName evidence="2">Uncharacterized protein</fullName>
    </submittedName>
</protein>
<reference evidence="2" key="1">
    <citation type="submission" date="2020-12" db="EMBL/GenBank/DDBJ databases">
        <title>Metabolic potential, ecology and presence of endohyphal bacteria is reflected in genomic diversity of Mucoromycotina.</title>
        <authorList>
            <person name="Muszewska A."/>
            <person name="Okrasinska A."/>
            <person name="Steczkiewicz K."/>
            <person name="Drgas O."/>
            <person name="Orlowska M."/>
            <person name="Perlinska-Lenart U."/>
            <person name="Aleksandrzak-Piekarczyk T."/>
            <person name="Szatraj K."/>
            <person name="Zielenkiewicz U."/>
            <person name="Pilsyk S."/>
            <person name="Malc E."/>
            <person name="Mieczkowski P."/>
            <person name="Kruszewska J.S."/>
            <person name="Biernat P."/>
            <person name="Pawlowska J."/>
        </authorList>
    </citation>
    <scope>NUCLEOTIDE SEQUENCE</scope>
    <source>
        <strain evidence="2">CBS 226.32</strain>
    </source>
</reference>
<keyword evidence="3" id="KW-1185">Reference proteome</keyword>
<proteinExistence type="predicted"/>
<dbReference type="AlphaFoldDB" id="A0A8H7QMW6"/>
<evidence type="ECO:0000313" key="2">
    <source>
        <dbReference type="EMBL" id="KAG2194550.1"/>
    </source>
</evidence>
<sequence length="138" mass="16649">MDWFEEATPFHLKTLTRIRVYCEKQEDEQLSFQEGLINLDIDMENVITTVKKQTKRYHRYSNEQKLLFVYYSRIKLFNTAKSGRLAGGISERTAQKWAKKFKEDKDWNIFEKQTNLVNKPKPQLDDKHKLHLLDFYDN</sequence>